<dbReference type="EMBL" id="FWEY01000001">
    <property type="protein sequence ID" value="SLM50907.1"/>
    <property type="molecule type" value="Genomic_DNA"/>
</dbReference>
<feature type="transmembrane region" description="Helical" evidence="1">
    <location>
        <begin position="5"/>
        <end position="25"/>
    </location>
</feature>
<reference evidence="3" key="1">
    <citation type="submission" date="2016-04" db="EMBL/GenBank/DDBJ databases">
        <authorList>
            <person name="Strepis N."/>
        </authorList>
    </citation>
    <scope>NUCLEOTIDE SEQUENCE [LARGE SCALE GENOMIC DNA]</scope>
</reference>
<accession>A0A1W1ICW5</accession>
<feature type="transmembrane region" description="Helical" evidence="1">
    <location>
        <begin position="122"/>
        <end position="143"/>
    </location>
</feature>
<name>A0A1W1ICW5_9LACT</name>
<evidence type="ECO:0000313" key="2">
    <source>
        <dbReference type="EMBL" id="SLM50907.1"/>
    </source>
</evidence>
<dbReference type="STRING" id="43064.SAMN04488086_1032"/>
<dbReference type="RefSeq" id="WP_086941772.1">
    <property type="nucleotide sequence ID" value="NZ_FONM01000003.1"/>
</dbReference>
<organism evidence="2 3">
    <name type="scientific">Trichococcus pasteurii</name>
    <dbReference type="NCBI Taxonomy" id="43064"/>
    <lineage>
        <taxon>Bacteria</taxon>
        <taxon>Bacillati</taxon>
        <taxon>Bacillota</taxon>
        <taxon>Bacilli</taxon>
        <taxon>Lactobacillales</taxon>
        <taxon>Carnobacteriaceae</taxon>
        <taxon>Trichococcus</taxon>
    </lineage>
</organism>
<feature type="transmembrane region" description="Helical" evidence="1">
    <location>
        <begin position="149"/>
        <end position="169"/>
    </location>
</feature>
<keyword evidence="1" id="KW-1133">Transmembrane helix</keyword>
<keyword evidence="1" id="KW-0812">Transmembrane</keyword>
<keyword evidence="3" id="KW-1185">Reference proteome</keyword>
<feature type="transmembrane region" description="Helical" evidence="1">
    <location>
        <begin position="40"/>
        <end position="59"/>
    </location>
</feature>
<dbReference type="AlphaFoldDB" id="A0A1W1ICW5"/>
<dbReference type="Proteomes" id="UP000195985">
    <property type="component" value="Unassembled WGS sequence"/>
</dbReference>
<protein>
    <submittedName>
        <fullName evidence="2">Uncharacterized protein</fullName>
    </submittedName>
</protein>
<evidence type="ECO:0000256" key="1">
    <source>
        <dbReference type="SAM" id="Phobius"/>
    </source>
</evidence>
<dbReference type="OrthoDB" id="1069985at2"/>
<keyword evidence="1" id="KW-0472">Membrane</keyword>
<evidence type="ECO:0000313" key="3">
    <source>
        <dbReference type="Proteomes" id="UP000195985"/>
    </source>
</evidence>
<sequence>MKKSFLRIASYISIAFIMLYAYLIAKGFSDWGKLLSFDPLLIPILSAGLFLSIYVHIFLHEAGHFLFGKLSGYRLVSFQVRHYKYSQTDHSLHHMQTASPVLAGQCLMAPPKGDYAELPYRSYLLGGVMANALTGASLYGSAFMMELKLGSLFVLFSLVPVWMALANLLPKAQNDGALLMEASRSLHARKLMFRQLEMAKLIEEKVPFADLPDAYFASLKDPHYQKSFLVDYFYMVAYVRALGDLDFEEADSLLLAFSANRPVEESVYWPVYVMESLFCDALFGRIEAAKGKFVQIQAHPLLKRYWIANSRIRAAYAFFCLADIEETKKLLGQGPAVAQDSSPETDANIELRLYRWLKSYFEN</sequence>
<proteinExistence type="predicted"/>
<gene>
    <name evidence="2" type="ORF">TPAS_580</name>
</gene>